<dbReference type="EMBL" id="JQ085820">
    <property type="protein sequence ID" value="AFD03269.1"/>
    <property type="molecule type" value="Genomic_DNA"/>
</dbReference>
<name>H9BWU7_9BACT</name>
<dbReference type="AlphaFoldDB" id="H9BWU7"/>
<dbReference type="InterPro" id="IPR029069">
    <property type="entry name" value="HotDog_dom_sf"/>
</dbReference>
<dbReference type="SUPFAM" id="SSF54637">
    <property type="entry name" value="Thioesterase/thiol ester dehydrase-isomerase"/>
    <property type="match status" value="1"/>
</dbReference>
<accession>H9BWU7</accession>
<dbReference type="Gene3D" id="3.10.129.10">
    <property type="entry name" value="Hotdog Thioesterase"/>
    <property type="match status" value="1"/>
</dbReference>
<reference evidence="1" key="1">
    <citation type="submission" date="2011-11" db="EMBL/GenBank/DDBJ databases">
        <title>Construction and analysis of a metagenome of deep-sea sediment.</title>
        <authorList>
            <person name="Huo Y.-Y."/>
            <person name="Cheng H."/>
            <person name="Wu M."/>
        </authorList>
    </citation>
    <scope>NUCLEOTIDE SEQUENCE</scope>
</reference>
<proteinExistence type="predicted"/>
<evidence type="ECO:0000313" key="1">
    <source>
        <dbReference type="EMBL" id="AFD03269.1"/>
    </source>
</evidence>
<protein>
    <submittedName>
        <fullName evidence="1">Thioesterase superfamily protein</fullName>
    </submittedName>
</protein>
<organism evidence="1">
    <name type="scientific">uncultured bacterium W4-87b</name>
    <dbReference type="NCBI Taxonomy" id="1130995"/>
    <lineage>
        <taxon>Bacteria</taxon>
        <taxon>environmental samples</taxon>
    </lineage>
</organism>
<sequence>MVSHKHQKIAAEGEGLIVSFDYKAAKKVPIPEEIRQRILKLENLA</sequence>